<sequence>MYAVPTARCSALVSRVGALLPQTPSVEADQSSLEGATETPGVHSVLKKLWSAPMTMREERSTSSCTE</sequence>
<organism evidence="1 2">
    <name type="scientific">Dactylosporangium salmoneum</name>
    <dbReference type="NCBI Taxonomy" id="53361"/>
    <lineage>
        <taxon>Bacteria</taxon>
        <taxon>Bacillati</taxon>
        <taxon>Actinomycetota</taxon>
        <taxon>Actinomycetes</taxon>
        <taxon>Micromonosporales</taxon>
        <taxon>Micromonosporaceae</taxon>
        <taxon>Dactylosporangium</taxon>
    </lineage>
</organism>
<keyword evidence="2" id="KW-1185">Reference proteome</keyword>
<dbReference type="Proteomes" id="UP001501444">
    <property type="component" value="Unassembled WGS sequence"/>
</dbReference>
<name>A0ABP5UBP3_9ACTN</name>
<evidence type="ECO:0000313" key="1">
    <source>
        <dbReference type="EMBL" id="GAA2375983.1"/>
    </source>
</evidence>
<proteinExistence type="predicted"/>
<accession>A0ABP5UBP3</accession>
<gene>
    <name evidence="1" type="ORF">GCM10010170_079830</name>
</gene>
<reference evidence="2" key="1">
    <citation type="journal article" date="2019" name="Int. J. Syst. Evol. Microbiol.">
        <title>The Global Catalogue of Microorganisms (GCM) 10K type strain sequencing project: providing services to taxonomists for standard genome sequencing and annotation.</title>
        <authorList>
            <consortium name="The Broad Institute Genomics Platform"/>
            <consortium name="The Broad Institute Genome Sequencing Center for Infectious Disease"/>
            <person name="Wu L."/>
            <person name="Ma J."/>
        </authorList>
    </citation>
    <scope>NUCLEOTIDE SEQUENCE [LARGE SCALE GENOMIC DNA]</scope>
    <source>
        <strain evidence="2">JCM 3272</strain>
    </source>
</reference>
<evidence type="ECO:0000313" key="2">
    <source>
        <dbReference type="Proteomes" id="UP001501444"/>
    </source>
</evidence>
<dbReference type="EMBL" id="BAAARV010000079">
    <property type="protein sequence ID" value="GAA2375983.1"/>
    <property type="molecule type" value="Genomic_DNA"/>
</dbReference>
<comment type="caution">
    <text evidence="1">The sequence shown here is derived from an EMBL/GenBank/DDBJ whole genome shotgun (WGS) entry which is preliminary data.</text>
</comment>
<protein>
    <submittedName>
        <fullName evidence="1">Uncharacterized protein</fullName>
    </submittedName>
</protein>